<dbReference type="SUPFAM" id="SSF51735">
    <property type="entry name" value="NAD(P)-binding Rossmann-fold domains"/>
    <property type="match status" value="1"/>
</dbReference>
<reference evidence="3 4" key="1">
    <citation type="submission" date="2023-07" db="EMBL/GenBank/DDBJ databases">
        <title>Sequencing the genomes of 1000 actinobacteria strains.</title>
        <authorList>
            <person name="Klenk H.-P."/>
        </authorList>
    </citation>
    <scope>NUCLEOTIDE SEQUENCE [LARGE SCALE GENOMIC DNA]</scope>
    <source>
        <strain evidence="3 4">DSM 44508</strain>
    </source>
</reference>
<keyword evidence="2" id="KW-0560">Oxidoreductase</keyword>
<evidence type="ECO:0000313" key="3">
    <source>
        <dbReference type="EMBL" id="MDR7354175.1"/>
    </source>
</evidence>
<gene>
    <name evidence="3" type="ORF">J2S37_000713</name>
</gene>
<evidence type="ECO:0000256" key="2">
    <source>
        <dbReference type="ARBA" id="ARBA00023002"/>
    </source>
</evidence>
<name>A0ABU2B6E3_9CORY</name>
<keyword evidence="4" id="KW-1185">Reference proteome</keyword>
<dbReference type="InterPro" id="IPR036291">
    <property type="entry name" value="NAD(P)-bd_dom_sf"/>
</dbReference>
<dbReference type="PROSITE" id="PS00061">
    <property type="entry name" value="ADH_SHORT"/>
    <property type="match status" value="1"/>
</dbReference>
<proteinExistence type="inferred from homology"/>
<accession>A0ABU2B6E3</accession>
<dbReference type="PRINTS" id="PR00081">
    <property type="entry name" value="GDHRDH"/>
</dbReference>
<protein>
    <submittedName>
        <fullName evidence="3">NAD(P)-dependent dehydrogenase (Short-subunit alcohol dehydrogenase family)</fullName>
    </submittedName>
</protein>
<organism evidence="3 4">
    <name type="scientific">Corynebacterium felinum</name>
    <dbReference type="NCBI Taxonomy" id="131318"/>
    <lineage>
        <taxon>Bacteria</taxon>
        <taxon>Bacillati</taxon>
        <taxon>Actinomycetota</taxon>
        <taxon>Actinomycetes</taxon>
        <taxon>Mycobacteriales</taxon>
        <taxon>Corynebacteriaceae</taxon>
        <taxon>Corynebacterium</taxon>
    </lineage>
</organism>
<dbReference type="InterPro" id="IPR002347">
    <property type="entry name" value="SDR_fam"/>
</dbReference>
<evidence type="ECO:0000256" key="1">
    <source>
        <dbReference type="ARBA" id="ARBA00006484"/>
    </source>
</evidence>
<dbReference type="RefSeq" id="WP_277104437.1">
    <property type="nucleotide sequence ID" value="NZ_BAAAJS010000006.1"/>
</dbReference>
<comment type="caution">
    <text evidence="3">The sequence shown here is derived from an EMBL/GenBank/DDBJ whole genome shotgun (WGS) entry which is preliminary data.</text>
</comment>
<dbReference type="CDD" id="cd05233">
    <property type="entry name" value="SDR_c"/>
    <property type="match status" value="1"/>
</dbReference>
<dbReference type="Gene3D" id="3.40.50.720">
    <property type="entry name" value="NAD(P)-binding Rossmann-like Domain"/>
    <property type="match status" value="1"/>
</dbReference>
<evidence type="ECO:0000313" key="4">
    <source>
        <dbReference type="Proteomes" id="UP001183619"/>
    </source>
</evidence>
<dbReference type="Proteomes" id="UP001183619">
    <property type="component" value="Unassembled WGS sequence"/>
</dbReference>
<dbReference type="Pfam" id="PF00106">
    <property type="entry name" value="adh_short"/>
    <property type="match status" value="1"/>
</dbReference>
<comment type="similarity">
    <text evidence="1">Belongs to the short-chain dehydrogenases/reductases (SDR) family.</text>
</comment>
<dbReference type="PANTHER" id="PTHR44196:SF1">
    <property type="entry name" value="DEHYDROGENASE_REDUCTASE SDR FAMILY MEMBER 7B"/>
    <property type="match status" value="1"/>
</dbReference>
<dbReference type="PANTHER" id="PTHR44196">
    <property type="entry name" value="DEHYDROGENASE/REDUCTASE SDR FAMILY MEMBER 7B"/>
    <property type="match status" value="1"/>
</dbReference>
<dbReference type="InterPro" id="IPR020904">
    <property type="entry name" value="Sc_DH/Rdtase_CS"/>
</dbReference>
<dbReference type="NCBIfam" id="NF006073">
    <property type="entry name" value="PRK08219.1"/>
    <property type="match status" value="1"/>
</dbReference>
<sequence>MKCAVVTGASRGVGLAVTRALCDAGYTVYAQYNQTPPQLDHEHLHWFQLDATKPLDTQCLPALSSVDALVLCAGVAELGSTHTQSREVFQWHMDVNFFSPVELSQALLPALIAAQGHVVYVNSGAGLHSYPQWAAYSASKHAARAWCEALRAETPEIRVTSVYPGRIATDMQRAIRAQEAGEYTPKEYLSTDTVAHTILHVLATPADAQLPDISIRPR</sequence>
<dbReference type="EMBL" id="JAVDYF010000001">
    <property type="protein sequence ID" value="MDR7354175.1"/>
    <property type="molecule type" value="Genomic_DNA"/>
</dbReference>